<evidence type="ECO:0000256" key="2">
    <source>
        <dbReference type="ARBA" id="ARBA00001946"/>
    </source>
</evidence>
<accession>A0AAV6X431</accession>
<dbReference type="Pfam" id="PF00481">
    <property type="entry name" value="PP2C"/>
    <property type="match status" value="1"/>
</dbReference>
<evidence type="ECO:0000256" key="4">
    <source>
        <dbReference type="ARBA" id="ARBA00022723"/>
    </source>
</evidence>
<dbReference type="EC" id="3.1.3.16" evidence="3"/>
<name>A0AAV6X431_9LAMI</name>
<dbReference type="PROSITE" id="PS51746">
    <property type="entry name" value="PPM_2"/>
    <property type="match status" value="1"/>
</dbReference>
<dbReference type="InterPro" id="IPR036457">
    <property type="entry name" value="PPM-type-like_dom_sf"/>
</dbReference>
<comment type="similarity">
    <text evidence="9">Belongs to the PP2C family.</text>
</comment>
<evidence type="ECO:0000256" key="5">
    <source>
        <dbReference type="ARBA" id="ARBA00022801"/>
    </source>
</evidence>
<dbReference type="SUPFAM" id="SSF81606">
    <property type="entry name" value="PP2C-like"/>
    <property type="match status" value="1"/>
</dbReference>
<dbReference type="Gene3D" id="3.60.40.10">
    <property type="entry name" value="PPM-type phosphatase domain"/>
    <property type="match status" value="1"/>
</dbReference>
<evidence type="ECO:0000256" key="8">
    <source>
        <dbReference type="ARBA" id="ARBA00023211"/>
    </source>
</evidence>
<comment type="cofactor">
    <cofactor evidence="1">
        <name>Mn(2+)</name>
        <dbReference type="ChEBI" id="CHEBI:29035"/>
    </cofactor>
</comment>
<evidence type="ECO:0000313" key="12">
    <source>
        <dbReference type="Proteomes" id="UP000826271"/>
    </source>
</evidence>
<keyword evidence="7 9" id="KW-0904">Protein phosphatase</keyword>
<evidence type="ECO:0000256" key="3">
    <source>
        <dbReference type="ARBA" id="ARBA00013081"/>
    </source>
</evidence>
<dbReference type="InterPro" id="IPR015655">
    <property type="entry name" value="PP2C"/>
</dbReference>
<organism evidence="11 12">
    <name type="scientific">Buddleja alternifolia</name>
    <dbReference type="NCBI Taxonomy" id="168488"/>
    <lineage>
        <taxon>Eukaryota</taxon>
        <taxon>Viridiplantae</taxon>
        <taxon>Streptophyta</taxon>
        <taxon>Embryophyta</taxon>
        <taxon>Tracheophyta</taxon>
        <taxon>Spermatophyta</taxon>
        <taxon>Magnoliopsida</taxon>
        <taxon>eudicotyledons</taxon>
        <taxon>Gunneridae</taxon>
        <taxon>Pentapetalae</taxon>
        <taxon>asterids</taxon>
        <taxon>lamiids</taxon>
        <taxon>Lamiales</taxon>
        <taxon>Scrophulariaceae</taxon>
        <taxon>Buddlejeae</taxon>
        <taxon>Buddleja</taxon>
    </lineage>
</organism>
<dbReference type="PANTHER" id="PTHR47992">
    <property type="entry name" value="PROTEIN PHOSPHATASE"/>
    <property type="match status" value="1"/>
</dbReference>
<dbReference type="CDD" id="cd00143">
    <property type="entry name" value="PP2Cc"/>
    <property type="match status" value="1"/>
</dbReference>
<comment type="cofactor">
    <cofactor evidence="2">
        <name>Mg(2+)</name>
        <dbReference type="ChEBI" id="CHEBI:18420"/>
    </cofactor>
</comment>
<dbReference type="SMART" id="SM00332">
    <property type="entry name" value="PP2Cc"/>
    <property type="match status" value="1"/>
</dbReference>
<evidence type="ECO:0000256" key="1">
    <source>
        <dbReference type="ARBA" id="ARBA00001936"/>
    </source>
</evidence>
<dbReference type="GO" id="GO:0046872">
    <property type="term" value="F:metal ion binding"/>
    <property type="evidence" value="ECO:0007669"/>
    <property type="project" value="UniProtKB-KW"/>
</dbReference>
<keyword evidence="6" id="KW-0460">Magnesium</keyword>
<keyword evidence="5 9" id="KW-0378">Hydrolase</keyword>
<evidence type="ECO:0000259" key="10">
    <source>
        <dbReference type="PROSITE" id="PS51746"/>
    </source>
</evidence>
<feature type="domain" description="PPM-type phosphatase" evidence="10">
    <location>
        <begin position="127"/>
        <end position="457"/>
    </location>
</feature>
<dbReference type="FunFam" id="3.60.40.10:FF:000291">
    <property type="entry name" value="Protein phosphatase 2C 50"/>
    <property type="match status" value="1"/>
</dbReference>
<evidence type="ECO:0000313" key="11">
    <source>
        <dbReference type="EMBL" id="KAG8375202.1"/>
    </source>
</evidence>
<dbReference type="PROSITE" id="PS01032">
    <property type="entry name" value="PPM_1"/>
    <property type="match status" value="1"/>
</dbReference>
<evidence type="ECO:0000256" key="9">
    <source>
        <dbReference type="RuleBase" id="RU003465"/>
    </source>
</evidence>
<dbReference type="SMART" id="SM00331">
    <property type="entry name" value="PP2C_SIG"/>
    <property type="match status" value="1"/>
</dbReference>
<gene>
    <name evidence="11" type="ORF">BUALT_Bualt10G0075900</name>
</gene>
<keyword evidence="12" id="KW-1185">Reference proteome</keyword>
<evidence type="ECO:0000256" key="7">
    <source>
        <dbReference type="ARBA" id="ARBA00022912"/>
    </source>
</evidence>
<dbReference type="InterPro" id="IPR000222">
    <property type="entry name" value="PP2C_BS"/>
</dbReference>
<dbReference type="AlphaFoldDB" id="A0AAV6X431"/>
<dbReference type="GO" id="GO:0004722">
    <property type="term" value="F:protein serine/threonine phosphatase activity"/>
    <property type="evidence" value="ECO:0007669"/>
    <property type="project" value="UniProtKB-EC"/>
</dbReference>
<proteinExistence type="inferred from homology"/>
<keyword evidence="8" id="KW-0464">Manganese</keyword>
<reference evidence="11" key="1">
    <citation type="submission" date="2019-10" db="EMBL/GenBank/DDBJ databases">
        <authorList>
            <person name="Zhang R."/>
            <person name="Pan Y."/>
            <person name="Wang J."/>
            <person name="Ma R."/>
            <person name="Yu S."/>
        </authorList>
    </citation>
    <scope>NUCLEOTIDE SEQUENCE</scope>
    <source>
        <strain evidence="11">LA-IB0</strain>
        <tissue evidence="11">Leaf</tissue>
    </source>
</reference>
<dbReference type="Proteomes" id="UP000826271">
    <property type="component" value="Unassembled WGS sequence"/>
</dbReference>
<sequence>MAEVAHRGRRANYYYTRMLGPKSSMERCRERRRRRIEMRRNSALAAAAAANGGVVPWRKRSGGVAVGEGSQPGGGSTVMGFPVPAAGEFAWGPGNGGVVIREGGTAGVGGMLAVPDVAGGRRRGVPVVGAVAVAGRQRDMEDAVTIRMGLCTPAINRCRPVHFFGVFDGHGGPHVAIMCKDKMHEIMEEEIMRAEYPVTPRPHQKVPTRSRGAAARLPLGMTADESVLQEAWRRVLTRAFSKTEMVALHTCGCGSVGFNCTCDRSVVAYSGSTAVAVVLTDEHVVVANCGDSRAVLYRGGRVIPLSFDHKPDRADEKVRVEASGGRVFGADTPRVEGILAMSRAIGDRFLKPYVISEPEVTFTRRDAEDEFLILASDGLWDVMSLEMTCRVARECLKDPRAEVGVGSSRGFNIGPPLENDGPGTVFPSRSASAAALLTRLALARKSGDNICVVVVDLKRATVG</sequence>
<keyword evidence="4" id="KW-0479">Metal-binding</keyword>
<protein>
    <recommendedName>
        <fullName evidence="3">protein-serine/threonine phosphatase</fullName>
        <ecNumber evidence="3">3.1.3.16</ecNumber>
    </recommendedName>
</protein>
<evidence type="ECO:0000256" key="6">
    <source>
        <dbReference type="ARBA" id="ARBA00022842"/>
    </source>
</evidence>
<dbReference type="EMBL" id="WHWC01000010">
    <property type="protein sequence ID" value="KAG8375202.1"/>
    <property type="molecule type" value="Genomic_DNA"/>
</dbReference>
<comment type="caution">
    <text evidence="11">The sequence shown here is derived from an EMBL/GenBank/DDBJ whole genome shotgun (WGS) entry which is preliminary data.</text>
</comment>
<dbReference type="InterPro" id="IPR001932">
    <property type="entry name" value="PPM-type_phosphatase-like_dom"/>
</dbReference>